<organism evidence="1 2">
    <name type="scientific">Nonomuraea muscovyensis</name>
    <dbReference type="NCBI Taxonomy" id="1124761"/>
    <lineage>
        <taxon>Bacteria</taxon>
        <taxon>Bacillati</taxon>
        <taxon>Actinomycetota</taxon>
        <taxon>Actinomycetes</taxon>
        <taxon>Streptosporangiales</taxon>
        <taxon>Streptosporangiaceae</taxon>
        <taxon>Nonomuraea</taxon>
    </lineage>
</organism>
<sequence>MPDVGHSVALDIPDVVNTRILEHAARVTR</sequence>
<proteinExistence type="predicted"/>
<reference evidence="1 2" key="1">
    <citation type="submission" date="2020-08" db="EMBL/GenBank/DDBJ databases">
        <title>Sequencing the genomes of 1000 actinobacteria strains.</title>
        <authorList>
            <person name="Klenk H.-P."/>
        </authorList>
    </citation>
    <scope>NUCLEOTIDE SEQUENCE [LARGE SCALE GENOMIC DNA]</scope>
    <source>
        <strain evidence="1 2">DSM 45913</strain>
    </source>
</reference>
<dbReference type="Proteomes" id="UP000583800">
    <property type="component" value="Unassembled WGS sequence"/>
</dbReference>
<protein>
    <submittedName>
        <fullName evidence="1">Uncharacterized protein</fullName>
    </submittedName>
</protein>
<dbReference type="AlphaFoldDB" id="A0A7X0F0M2"/>
<accession>A0A7X0F0M2</accession>
<name>A0A7X0F0M2_9ACTN</name>
<evidence type="ECO:0000313" key="1">
    <source>
        <dbReference type="EMBL" id="MBB6348679.1"/>
    </source>
</evidence>
<keyword evidence="2" id="KW-1185">Reference proteome</keyword>
<gene>
    <name evidence="1" type="ORF">FHU36_005224</name>
</gene>
<evidence type="ECO:0000313" key="2">
    <source>
        <dbReference type="Proteomes" id="UP000583800"/>
    </source>
</evidence>
<dbReference type="EMBL" id="JACHJB010000002">
    <property type="protein sequence ID" value="MBB6348679.1"/>
    <property type="molecule type" value="Genomic_DNA"/>
</dbReference>
<comment type="caution">
    <text evidence="1">The sequence shown here is derived from an EMBL/GenBank/DDBJ whole genome shotgun (WGS) entry which is preliminary data.</text>
</comment>